<evidence type="ECO:0000313" key="1">
    <source>
        <dbReference type="EMBL" id="SCQ24606.1"/>
    </source>
</evidence>
<protein>
    <submittedName>
        <fullName evidence="1">Uncharacterized protein</fullName>
    </submittedName>
</protein>
<dbReference type="EMBL" id="FMMM01000082">
    <property type="protein sequence ID" value="SCQ24606.1"/>
    <property type="molecule type" value="Genomic_DNA"/>
</dbReference>
<evidence type="ECO:0000313" key="2">
    <source>
        <dbReference type="Proteomes" id="UP000182057"/>
    </source>
</evidence>
<organism evidence="1 2">
    <name type="scientific">Tannerella forsythia</name>
    <name type="common">Bacteroides forsythus</name>
    <dbReference type="NCBI Taxonomy" id="28112"/>
    <lineage>
        <taxon>Bacteria</taxon>
        <taxon>Pseudomonadati</taxon>
        <taxon>Bacteroidota</taxon>
        <taxon>Bacteroidia</taxon>
        <taxon>Bacteroidales</taxon>
        <taxon>Tannerellaceae</taxon>
        <taxon>Tannerella</taxon>
    </lineage>
</organism>
<gene>
    <name evidence="1" type="ORF">TFUB20_02583</name>
</gene>
<dbReference type="AlphaFoldDB" id="A0A1D3UWE6"/>
<name>A0A1D3UWE6_TANFO</name>
<sequence>MNSQGRIIGGYKRKGSFIALMKNCLFSIYVIRNYAVAATAEACSAVLNLRF</sequence>
<dbReference type="Proteomes" id="UP000182057">
    <property type="component" value="Unassembled WGS sequence"/>
</dbReference>
<reference evidence="1 2" key="1">
    <citation type="submission" date="2016-09" db="EMBL/GenBank/DDBJ databases">
        <authorList>
            <person name="Capua I."/>
            <person name="De Benedictis P."/>
            <person name="Joannis T."/>
            <person name="Lombin L.H."/>
            <person name="Cattoli G."/>
        </authorList>
    </citation>
    <scope>NUCLEOTIDE SEQUENCE [LARGE SCALE GENOMIC DNA]</scope>
    <source>
        <strain evidence="1 2">UB20</strain>
    </source>
</reference>
<proteinExistence type="predicted"/>
<accession>A0A1D3UWE6</accession>